<dbReference type="RefSeq" id="WP_209617734.1">
    <property type="nucleotide sequence ID" value="NZ_JAGJRS010000013.1"/>
</dbReference>
<accession>A0ABS4DLP6</accession>
<sequence>MRDGDAFRVPAVGHSAVSTRSLPGGPPYKEAIEGHEGARRGERRPYEIDGPMVAVTIVYGKVGDIPIAQR</sequence>
<keyword evidence="3" id="KW-1185">Reference proteome</keyword>
<organism evidence="2 3">
    <name type="scientific">Frateuria flava</name>
    <dbReference type="NCBI Taxonomy" id="2821489"/>
    <lineage>
        <taxon>Bacteria</taxon>
        <taxon>Pseudomonadati</taxon>
        <taxon>Pseudomonadota</taxon>
        <taxon>Gammaproteobacteria</taxon>
        <taxon>Lysobacterales</taxon>
        <taxon>Rhodanobacteraceae</taxon>
        <taxon>Frateuria</taxon>
    </lineage>
</organism>
<dbReference type="Proteomes" id="UP000823790">
    <property type="component" value="Unassembled WGS sequence"/>
</dbReference>
<evidence type="ECO:0000313" key="3">
    <source>
        <dbReference type="Proteomes" id="UP000823790"/>
    </source>
</evidence>
<comment type="caution">
    <text evidence="2">The sequence shown here is derived from an EMBL/GenBank/DDBJ whole genome shotgun (WGS) entry which is preliminary data.</text>
</comment>
<protein>
    <submittedName>
        <fullName evidence="2">Uncharacterized protein</fullName>
    </submittedName>
</protein>
<evidence type="ECO:0000313" key="2">
    <source>
        <dbReference type="EMBL" id="MBP1473956.1"/>
    </source>
</evidence>
<feature type="region of interest" description="Disordered" evidence="1">
    <location>
        <begin position="1"/>
        <end position="45"/>
    </location>
</feature>
<evidence type="ECO:0000256" key="1">
    <source>
        <dbReference type="SAM" id="MobiDB-lite"/>
    </source>
</evidence>
<feature type="compositionally biased region" description="Basic and acidic residues" evidence="1">
    <location>
        <begin position="30"/>
        <end position="45"/>
    </location>
</feature>
<dbReference type="EMBL" id="JAGJRS010000013">
    <property type="protein sequence ID" value="MBP1473956.1"/>
    <property type="molecule type" value="Genomic_DNA"/>
</dbReference>
<name>A0ABS4DLP6_9GAMM</name>
<gene>
    <name evidence="2" type="ORF">J7I44_06575</name>
</gene>
<proteinExistence type="predicted"/>
<reference evidence="2 3" key="1">
    <citation type="submission" date="2021-04" db="EMBL/GenBank/DDBJ databases">
        <authorList>
            <person name="Huq M.A."/>
        </authorList>
    </citation>
    <scope>NUCLEOTIDE SEQUENCE [LARGE SCALE GENOMIC DNA]</scope>
    <source>
        <strain evidence="2 3">MAH-13</strain>
    </source>
</reference>